<dbReference type="GO" id="GO:0010333">
    <property type="term" value="F:terpene synthase activity"/>
    <property type="evidence" value="ECO:0007669"/>
    <property type="project" value="InterPro"/>
</dbReference>
<keyword evidence="1 2" id="KW-0456">Lyase</keyword>
<dbReference type="SFLD" id="SFLDG01020">
    <property type="entry name" value="Terpene_Cyclase_Like_2"/>
    <property type="match status" value="2"/>
</dbReference>
<dbReference type="AlphaFoldDB" id="A0A370I850"/>
<evidence type="ECO:0000313" key="3">
    <source>
        <dbReference type="EMBL" id="RDI66907.1"/>
    </source>
</evidence>
<evidence type="ECO:0000256" key="2">
    <source>
        <dbReference type="RuleBase" id="RU366034"/>
    </source>
</evidence>
<evidence type="ECO:0000313" key="4">
    <source>
        <dbReference type="Proteomes" id="UP000254869"/>
    </source>
</evidence>
<reference evidence="3 4" key="1">
    <citation type="submission" date="2018-07" db="EMBL/GenBank/DDBJ databases">
        <title>Genomic Encyclopedia of Type Strains, Phase IV (KMG-IV): sequencing the most valuable type-strain genomes for metagenomic binning, comparative biology and taxonomic classification.</title>
        <authorList>
            <person name="Goeker M."/>
        </authorList>
    </citation>
    <scope>NUCLEOTIDE SEQUENCE [LARGE SCALE GENOMIC DNA]</scope>
    <source>
        <strain evidence="3 4">DSM 44290</strain>
    </source>
</reference>
<comment type="cofactor">
    <cofactor evidence="2">
        <name>Mg(2+)</name>
        <dbReference type="ChEBI" id="CHEBI:18420"/>
    </cofactor>
</comment>
<protein>
    <recommendedName>
        <fullName evidence="2">Terpene synthase</fullName>
        <ecNumber evidence="2">4.2.3.-</ecNumber>
    </recommendedName>
</protein>
<proteinExistence type="inferred from homology"/>
<comment type="similarity">
    <text evidence="2">Belongs to the terpene synthase family.</text>
</comment>
<dbReference type="SUPFAM" id="SSF48576">
    <property type="entry name" value="Terpenoid synthases"/>
    <property type="match status" value="2"/>
</dbReference>
<organism evidence="3 4">
    <name type="scientific">Nocardia pseudobrasiliensis</name>
    <dbReference type="NCBI Taxonomy" id="45979"/>
    <lineage>
        <taxon>Bacteria</taxon>
        <taxon>Bacillati</taxon>
        <taxon>Actinomycetota</taxon>
        <taxon>Actinomycetes</taxon>
        <taxon>Mycobacteriales</taxon>
        <taxon>Nocardiaceae</taxon>
        <taxon>Nocardia</taxon>
    </lineage>
</organism>
<dbReference type="EC" id="4.2.3.-" evidence="2"/>
<evidence type="ECO:0000256" key="1">
    <source>
        <dbReference type="ARBA" id="ARBA00023239"/>
    </source>
</evidence>
<dbReference type="Pfam" id="PF19086">
    <property type="entry name" value="Terpene_syn_C_2"/>
    <property type="match status" value="2"/>
</dbReference>
<dbReference type="EMBL" id="QQBC01000004">
    <property type="protein sequence ID" value="RDI66907.1"/>
    <property type="molecule type" value="Genomic_DNA"/>
</dbReference>
<gene>
    <name evidence="3" type="ORF">DFR76_104660</name>
</gene>
<comment type="caution">
    <text evidence="3">The sequence shown here is derived from an EMBL/GenBank/DDBJ whole genome shotgun (WGS) entry which is preliminary data.</text>
</comment>
<keyword evidence="2" id="KW-0479">Metal-binding</keyword>
<dbReference type="SFLD" id="SFLDS00005">
    <property type="entry name" value="Isoprenoid_Synthase_Type_I"/>
    <property type="match status" value="2"/>
</dbReference>
<name>A0A370I850_9NOCA</name>
<dbReference type="PANTHER" id="PTHR35201:SF4">
    <property type="entry name" value="BETA-PINACENE SYNTHASE-RELATED"/>
    <property type="match status" value="1"/>
</dbReference>
<sequence length="735" mass="83849">MQPFELPEFYTPYPARLNPHLEQARAHTREWARRMGFFEPQQGRHIWSEEDLNKHDYGLMCAYTHPDCDGTELDLITDWYTWVFYFDDHFLELFKRPRDIRGAKEYLDRIYSFMPIGDDPLPEPSNPVELGLADLWTRTTPAMSADWQRRFATANRALLEESRWELANIAEGRIANPIEYIEMRRKVGGAPWSAHLVEHAVGQELPARMVDTRSLGVLRDTFADAVHLRNDIFSYEREVLDEGELSNGILVLEHFLGYDVRRAAEVVNDLLTSRLQQFEHTALTEIPVLFAEYAAGPDEQLAVAAYVKGLQDWQAGGHEWHMRSSRYMNNDAARRFSPNSTHGLIQKLGAKRLANHLRPPREPIGDLPIPQVPPPFDVHVNPGLDPARAHVLEWVRDMDMLKPPPGLLDDGLWRETDVRNFDFALYAAAITPYAEQSALNLAADWLCWRTYLDDLYPAAFGARGDALGAKTHSHRLREFMPTASSDTPAPGNPAERGLAHLWRRTTATMDESARKRLRAALIRLLDSLDWETANLSLNRLPDPVDYIEMRRHTSGADLTTELPRLTQGDTTPPAVRGNRILADLENTAIDTAMLANDLISYPKEIRYEGELHNGVRVVQNFLNIERGEAISIVHALLTARLEHFQRVVEHELPILATEFELDDADRAAIERRVVQLRDWLAGTLHWYRECHRYGTSELRERFGDIAPPVAAALPGPTGLGTGAARLDKLRERWVR</sequence>
<dbReference type="Proteomes" id="UP000254869">
    <property type="component" value="Unassembled WGS sequence"/>
</dbReference>
<dbReference type="Gene3D" id="1.10.600.10">
    <property type="entry name" value="Farnesyl Diphosphate Synthase"/>
    <property type="match status" value="2"/>
</dbReference>
<dbReference type="PANTHER" id="PTHR35201">
    <property type="entry name" value="TERPENE SYNTHASE"/>
    <property type="match status" value="1"/>
</dbReference>
<dbReference type="RefSeq" id="WP_067994720.1">
    <property type="nucleotide sequence ID" value="NZ_QQBC01000004.1"/>
</dbReference>
<dbReference type="InterPro" id="IPR034686">
    <property type="entry name" value="Terpene_cyclase-like_2"/>
</dbReference>
<dbReference type="InterPro" id="IPR008949">
    <property type="entry name" value="Isoprenoid_synthase_dom_sf"/>
</dbReference>
<keyword evidence="2" id="KW-0460">Magnesium</keyword>
<dbReference type="STRING" id="1210086.GCA_001613105_01856"/>
<dbReference type="GO" id="GO:0046872">
    <property type="term" value="F:metal ion binding"/>
    <property type="evidence" value="ECO:0007669"/>
    <property type="project" value="UniProtKB-KW"/>
</dbReference>
<accession>A0A370I850</accession>
<keyword evidence="4" id="KW-1185">Reference proteome</keyword>